<evidence type="ECO:0000256" key="8">
    <source>
        <dbReference type="ARBA" id="ARBA00029447"/>
    </source>
</evidence>
<evidence type="ECO:0000256" key="3">
    <source>
        <dbReference type="ARBA" id="ARBA00022500"/>
    </source>
</evidence>
<dbReference type="FunFam" id="1.10.287.950:FF:000001">
    <property type="entry name" value="Methyl-accepting chemotaxis sensory transducer"/>
    <property type="match status" value="1"/>
</dbReference>
<dbReference type="GO" id="GO:0007165">
    <property type="term" value="P:signal transduction"/>
    <property type="evidence" value="ECO:0007669"/>
    <property type="project" value="UniProtKB-KW"/>
</dbReference>
<dbReference type="GO" id="GO:0006935">
    <property type="term" value="P:chemotaxis"/>
    <property type="evidence" value="ECO:0007669"/>
    <property type="project" value="UniProtKB-KW"/>
</dbReference>
<dbReference type="InterPro" id="IPR033479">
    <property type="entry name" value="dCache_1"/>
</dbReference>
<feature type="domain" description="Methyl-accepting transducer" evidence="12">
    <location>
        <begin position="415"/>
        <end position="651"/>
    </location>
</feature>
<proteinExistence type="inferred from homology"/>
<keyword evidence="2" id="KW-1003">Cell membrane</keyword>
<dbReference type="PROSITE" id="PS50111">
    <property type="entry name" value="CHEMOTAXIS_TRANSDUC_2"/>
    <property type="match status" value="1"/>
</dbReference>
<evidence type="ECO:0000259" key="12">
    <source>
        <dbReference type="PROSITE" id="PS50111"/>
    </source>
</evidence>
<dbReference type="Gene3D" id="1.10.287.950">
    <property type="entry name" value="Methyl-accepting chemotaxis protein"/>
    <property type="match status" value="1"/>
</dbReference>
<dbReference type="CDD" id="cd12912">
    <property type="entry name" value="PDC2_MCP_like"/>
    <property type="match status" value="1"/>
</dbReference>
<evidence type="ECO:0000256" key="2">
    <source>
        <dbReference type="ARBA" id="ARBA00022475"/>
    </source>
</evidence>
<dbReference type="AlphaFoldDB" id="A0A212L5A6"/>
<name>A0A212L5A6_9BACT</name>
<dbReference type="CDD" id="cd11386">
    <property type="entry name" value="MCP_signal"/>
    <property type="match status" value="1"/>
</dbReference>
<keyword evidence="10" id="KW-0175">Coiled coil</keyword>
<accession>A0A212L5A6</accession>
<evidence type="ECO:0000256" key="9">
    <source>
        <dbReference type="PROSITE-ProRule" id="PRU00284"/>
    </source>
</evidence>
<keyword evidence="5 11" id="KW-1133">Transmembrane helix</keyword>
<comment type="similarity">
    <text evidence="8">Belongs to the methyl-accepting chemotaxis (MCP) protein family.</text>
</comment>
<keyword evidence="7 9" id="KW-0807">Transducer</keyword>
<dbReference type="SMART" id="SM00283">
    <property type="entry name" value="MA"/>
    <property type="match status" value="1"/>
</dbReference>
<evidence type="ECO:0000256" key="7">
    <source>
        <dbReference type="ARBA" id="ARBA00023224"/>
    </source>
</evidence>
<dbReference type="SUPFAM" id="SSF103190">
    <property type="entry name" value="Sensory domain-like"/>
    <property type="match status" value="1"/>
</dbReference>
<dbReference type="Pfam" id="PF00015">
    <property type="entry name" value="MCPsignal"/>
    <property type="match status" value="1"/>
</dbReference>
<dbReference type="EMBL" id="FMJC01000002">
    <property type="protein sequence ID" value="SCM72529.1"/>
    <property type="molecule type" value="Genomic_DNA"/>
</dbReference>
<sequence length="688" mass="73109">MKMGIMNKMMLTILVPSLLGLTAVCGLSYWQAEHSLTEQVAHEFDSVIDKQIEGLGSVQQMTHGLIRTNAESAHVKKALFTRTGNQAGLDSLGEPDVQSVLDDLSQHFGMVNGAGLIDASGIVVAHTTREMIGNNLRDRKSVQVALAGQMSMENIRNHAGEMSTMVAAPVMAQGKSQGVLYAYMSLARLSESTTDTIKMGKHGYCAVYDSTGTAIMHPDKSLLGKDCSQEPFVKAALVSGSGSVHFARGEQQMVAYYRHMPESNWHVVMVADRDEMLAPTSRLLKANVLVGIVTALVLGVVIVFVSRGIARSLKISEKYVQVVAGGNFNPEPHEEEALAKAASRSDEIGGLSSGIQSMVGKLRGLFKESEEKTHQAEVATGEARVAMQEAQEARKEAETARQDGMLTAAGQLETSIGVISSASTQLAAQIEQSDRSATEAAQRLSEAATAMNEMNATVQEVARNASSASEASVHTREKARAGAHIVEQAVQSIEAVRRMSEELKGDMAELNEHAQSISQIMNVISDIADQTNLLALNAAIEAARAGDAGRGFAVVADEVRKLAEKTMDSTKDVSHAIRSIQDSTAKSMGSMDNAVGQIAQATDFASQSGQALEEIVATVEATADQVNAIATASEEQSAASEEINQSIVLVNEISRQSAMAMAEATQAVSDLAGQAHTLKNLVAQMKLG</sequence>
<dbReference type="InterPro" id="IPR004089">
    <property type="entry name" value="MCPsignal_dom"/>
</dbReference>
<evidence type="ECO:0000256" key="1">
    <source>
        <dbReference type="ARBA" id="ARBA00004651"/>
    </source>
</evidence>
<dbReference type="Pfam" id="PF02743">
    <property type="entry name" value="dCache_1"/>
    <property type="match status" value="1"/>
</dbReference>
<protein>
    <submittedName>
        <fullName evidence="13">Methyl-accepting chemotaxis sensory transducer</fullName>
    </submittedName>
</protein>
<dbReference type="GO" id="GO:0005886">
    <property type="term" value="C:plasma membrane"/>
    <property type="evidence" value="ECO:0007669"/>
    <property type="project" value="UniProtKB-SubCell"/>
</dbReference>
<evidence type="ECO:0000256" key="5">
    <source>
        <dbReference type="ARBA" id="ARBA00022989"/>
    </source>
</evidence>
<dbReference type="PANTHER" id="PTHR32089:SF112">
    <property type="entry name" value="LYSOZYME-LIKE PROTEIN-RELATED"/>
    <property type="match status" value="1"/>
</dbReference>
<evidence type="ECO:0000313" key="13">
    <source>
        <dbReference type="EMBL" id="SCM72529.1"/>
    </source>
</evidence>
<feature type="transmembrane region" description="Helical" evidence="11">
    <location>
        <begin position="288"/>
        <end position="310"/>
    </location>
</feature>
<keyword evidence="6 11" id="KW-0472">Membrane</keyword>
<dbReference type="RefSeq" id="WP_179980256.1">
    <property type="nucleotide sequence ID" value="NZ_LT608333.1"/>
</dbReference>
<dbReference type="SUPFAM" id="SSF58104">
    <property type="entry name" value="Methyl-accepting chemotaxis protein (MCP) signaling domain"/>
    <property type="match status" value="1"/>
</dbReference>
<dbReference type="Gene3D" id="3.30.450.20">
    <property type="entry name" value="PAS domain"/>
    <property type="match status" value="1"/>
</dbReference>
<comment type="subcellular location">
    <subcellularLocation>
        <location evidence="1">Cell membrane</location>
        <topology evidence="1">Multi-pass membrane protein</topology>
    </subcellularLocation>
</comment>
<evidence type="ECO:0000256" key="4">
    <source>
        <dbReference type="ARBA" id="ARBA00022692"/>
    </source>
</evidence>
<dbReference type="PANTHER" id="PTHR32089">
    <property type="entry name" value="METHYL-ACCEPTING CHEMOTAXIS PROTEIN MCPB"/>
    <property type="match status" value="1"/>
</dbReference>
<organism evidence="13">
    <name type="scientific">uncultured Desulfovibrio sp</name>
    <dbReference type="NCBI Taxonomy" id="167968"/>
    <lineage>
        <taxon>Bacteria</taxon>
        <taxon>Pseudomonadati</taxon>
        <taxon>Thermodesulfobacteriota</taxon>
        <taxon>Desulfovibrionia</taxon>
        <taxon>Desulfovibrionales</taxon>
        <taxon>Desulfovibrionaceae</taxon>
        <taxon>Desulfovibrio</taxon>
        <taxon>environmental samples</taxon>
    </lineage>
</organism>
<keyword evidence="4 11" id="KW-0812">Transmembrane</keyword>
<dbReference type="InterPro" id="IPR029151">
    <property type="entry name" value="Sensor-like_sf"/>
</dbReference>
<feature type="coiled-coil region" evidence="10">
    <location>
        <begin position="376"/>
        <end position="403"/>
    </location>
</feature>
<keyword evidence="3" id="KW-0145">Chemotaxis</keyword>
<evidence type="ECO:0000256" key="11">
    <source>
        <dbReference type="SAM" id="Phobius"/>
    </source>
</evidence>
<reference evidence="13" key="1">
    <citation type="submission" date="2016-08" db="EMBL/GenBank/DDBJ databases">
        <authorList>
            <person name="Seilhamer J.J."/>
        </authorList>
    </citation>
    <scope>NUCLEOTIDE SEQUENCE</scope>
    <source>
        <strain evidence="13">86-1</strain>
    </source>
</reference>
<evidence type="ECO:0000256" key="6">
    <source>
        <dbReference type="ARBA" id="ARBA00023136"/>
    </source>
</evidence>
<dbReference type="Gene3D" id="6.10.250.1910">
    <property type="match status" value="1"/>
</dbReference>
<evidence type="ECO:0000256" key="10">
    <source>
        <dbReference type="SAM" id="Coils"/>
    </source>
</evidence>
<gene>
    <name evidence="13" type="ORF">KL86DES1_20678</name>
</gene>